<dbReference type="eggNOG" id="ENOG502ZCAX">
    <property type="taxonomic scope" value="Bacteria"/>
</dbReference>
<dbReference type="OrthoDB" id="7852579at2"/>
<feature type="region of interest" description="Disordered" evidence="2">
    <location>
        <begin position="194"/>
        <end position="215"/>
    </location>
</feature>
<reference evidence="3 4" key="1">
    <citation type="submission" date="2006-06" db="EMBL/GenBank/DDBJ databases">
        <authorList>
            <person name="Moran M.A."/>
            <person name="Ferriera S."/>
            <person name="Johnson J."/>
            <person name="Kravitz S."/>
            <person name="Beeson K."/>
            <person name="Sutton G."/>
            <person name="Rogers Y.-H."/>
            <person name="Friedman R."/>
            <person name="Frazier M."/>
            <person name="Venter J.C."/>
        </authorList>
    </citation>
    <scope>NUCLEOTIDE SEQUENCE [LARGE SCALE GENOMIC DNA]</scope>
    <source>
        <strain evidence="3 4">E-37</strain>
    </source>
</reference>
<feature type="coiled-coil region" evidence="1">
    <location>
        <begin position="135"/>
        <end position="166"/>
    </location>
</feature>
<feature type="compositionally biased region" description="Low complexity" evidence="2">
    <location>
        <begin position="196"/>
        <end position="206"/>
    </location>
</feature>
<evidence type="ECO:0000313" key="4">
    <source>
        <dbReference type="Proteomes" id="UP000005713"/>
    </source>
</evidence>
<name>A3K1Z3_SAGS3</name>
<feature type="compositionally biased region" description="Pro residues" evidence="2">
    <location>
        <begin position="82"/>
        <end position="91"/>
    </location>
</feature>
<dbReference type="AlphaFoldDB" id="A3K1Z3"/>
<evidence type="ECO:0000313" key="3">
    <source>
        <dbReference type="EMBL" id="EBA08939.1"/>
    </source>
</evidence>
<evidence type="ECO:0000256" key="1">
    <source>
        <dbReference type="SAM" id="Coils"/>
    </source>
</evidence>
<dbReference type="CDD" id="cd00093">
    <property type="entry name" value="HTH_XRE"/>
    <property type="match status" value="1"/>
</dbReference>
<dbReference type="RefSeq" id="WP_005857899.1">
    <property type="nucleotide sequence ID" value="NZ_AAYA01000004.1"/>
</dbReference>
<sequence length="215" mass="23552">MAGLTTTELAKELGVTKGRVSQYVSEGKLEGCYQGDGRARRFDLVKAAEALGRRLDKGQMMGNGAATRRSLRGIEAGEAPPEALPEAPPEAPARKPGGDVLPARDPDRYELARTQKVEEEARRLRRQNVLDEGTMVLAEEAARQAKRQLAQEIAQVETMLRDAARRVADVMGVDYREVRSILIDQWRAHRGERSEALTGVAAAAGASDEEREADF</sequence>
<comment type="caution">
    <text evidence="3">The sequence shown here is derived from an EMBL/GenBank/DDBJ whole genome shotgun (WGS) entry which is preliminary data.</text>
</comment>
<feature type="compositionally biased region" description="Basic and acidic residues" evidence="2">
    <location>
        <begin position="92"/>
        <end position="105"/>
    </location>
</feature>
<organism evidence="3 4">
    <name type="scientific">Sagittula stellata (strain ATCC 700073 / DSM 11524 / E-37)</name>
    <dbReference type="NCBI Taxonomy" id="388399"/>
    <lineage>
        <taxon>Bacteria</taxon>
        <taxon>Pseudomonadati</taxon>
        <taxon>Pseudomonadota</taxon>
        <taxon>Alphaproteobacteria</taxon>
        <taxon>Rhodobacterales</taxon>
        <taxon>Roseobacteraceae</taxon>
        <taxon>Sagittula</taxon>
    </lineage>
</organism>
<dbReference type="EMBL" id="AAYA01000004">
    <property type="protein sequence ID" value="EBA08939.1"/>
    <property type="molecule type" value="Genomic_DNA"/>
</dbReference>
<proteinExistence type="predicted"/>
<accession>A3K1Z3</accession>
<dbReference type="Proteomes" id="UP000005713">
    <property type="component" value="Unassembled WGS sequence"/>
</dbReference>
<feature type="region of interest" description="Disordered" evidence="2">
    <location>
        <begin position="79"/>
        <end position="105"/>
    </location>
</feature>
<gene>
    <name evidence="3" type="ORF">SSE37_04815</name>
</gene>
<evidence type="ECO:0000256" key="2">
    <source>
        <dbReference type="SAM" id="MobiDB-lite"/>
    </source>
</evidence>
<keyword evidence="1" id="KW-0175">Coiled coil</keyword>
<protein>
    <recommendedName>
        <fullName evidence="5">Helix-turn-helix domain-containing protein</fullName>
    </recommendedName>
</protein>
<keyword evidence="4" id="KW-1185">Reference proteome</keyword>
<dbReference type="InterPro" id="IPR001387">
    <property type="entry name" value="Cro/C1-type_HTH"/>
</dbReference>
<evidence type="ECO:0008006" key="5">
    <source>
        <dbReference type="Google" id="ProtNLM"/>
    </source>
</evidence>